<dbReference type="Pfam" id="PF04542">
    <property type="entry name" value="Sigma70_r2"/>
    <property type="match status" value="1"/>
</dbReference>
<dbReference type="AlphaFoldDB" id="A0A9X4AXA7"/>
<dbReference type="CDD" id="cd06171">
    <property type="entry name" value="Sigma70_r4"/>
    <property type="match status" value="1"/>
</dbReference>
<gene>
    <name evidence="7" type="ORF">KEG57_48185</name>
</gene>
<reference evidence="7 8" key="1">
    <citation type="submission" date="2021-04" db="EMBL/GenBank/DDBJ databases">
        <title>Genome analysis of Polyangium sp.</title>
        <authorList>
            <person name="Li Y."/>
            <person name="Wang J."/>
        </authorList>
    </citation>
    <scope>NUCLEOTIDE SEQUENCE [LARGE SCALE GENOMIC DNA]</scope>
    <source>
        <strain evidence="7 8">SDU14</strain>
    </source>
</reference>
<keyword evidence="2" id="KW-0805">Transcription regulation</keyword>
<evidence type="ECO:0000256" key="1">
    <source>
        <dbReference type="ARBA" id="ARBA00010641"/>
    </source>
</evidence>
<keyword evidence="3" id="KW-0731">Sigma factor</keyword>
<dbReference type="Gene3D" id="1.10.1740.10">
    <property type="match status" value="1"/>
</dbReference>
<organism evidence="7 8">
    <name type="scientific">Polyangium jinanense</name>
    <dbReference type="NCBI Taxonomy" id="2829994"/>
    <lineage>
        <taxon>Bacteria</taxon>
        <taxon>Pseudomonadati</taxon>
        <taxon>Myxococcota</taxon>
        <taxon>Polyangia</taxon>
        <taxon>Polyangiales</taxon>
        <taxon>Polyangiaceae</taxon>
        <taxon>Polyangium</taxon>
    </lineage>
</organism>
<evidence type="ECO:0000259" key="5">
    <source>
        <dbReference type="Pfam" id="PF04542"/>
    </source>
</evidence>
<dbReference type="Proteomes" id="UP001151081">
    <property type="component" value="Unassembled WGS sequence"/>
</dbReference>
<dbReference type="InterPro" id="IPR036388">
    <property type="entry name" value="WH-like_DNA-bd_sf"/>
</dbReference>
<dbReference type="InterPro" id="IPR013324">
    <property type="entry name" value="RNA_pol_sigma_r3/r4-like"/>
</dbReference>
<dbReference type="SUPFAM" id="SSF88659">
    <property type="entry name" value="Sigma3 and sigma4 domains of RNA polymerase sigma factors"/>
    <property type="match status" value="1"/>
</dbReference>
<dbReference type="SUPFAM" id="SSF88946">
    <property type="entry name" value="Sigma2 domain of RNA polymerase sigma factors"/>
    <property type="match status" value="1"/>
</dbReference>
<keyword evidence="8" id="KW-1185">Reference proteome</keyword>
<accession>A0A9X4AXA7</accession>
<dbReference type="InterPro" id="IPR013325">
    <property type="entry name" value="RNA_pol_sigma_r2"/>
</dbReference>
<keyword evidence="4" id="KW-0804">Transcription</keyword>
<evidence type="ECO:0000256" key="3">
    <source>
        <dbReference type="ARBA" id="ARBA00023082"/>
    </source>
</evidence>
<dbReference type="NCBIfam" id="TIGR02937">
    <property type="entry name" value="sigma70-ECF"/>
    <property type="match status" value="1"/>
</dbReference>
<dbReference type="InterPro" id="IPR007627">
    <property type="entry name" value="RNA_pol_sigma70_r2"/>
</dbReference>
<evidence type="ECO:0000259" key="6">
    <source>
        <dbReference type="Pfam" id="PF08281"/>
    </source>
</evidence>
<sequence length="170" mass="19106">MLAVHEAQADFVWRSLQRLGIRPADLEDVFQEVFVVVHKRLHTFDGSSALTTWLFGVCLRVAAAHRRRAWFRREVPTDNVAATFEAPTGESPDAALEARRARAALDRVLDEMDLDKRAVFVMFELDELPSEEIAAILGVPVGTVWSRLSAARKQFQKIVARHKARGGSLE</sequence>
<name>A0A9X4AXA7_9BACT</name>
<dbReference type="GO" id="GO:0016987">
    <property type="term" value="F:sigma factor activity"/>
    <property type="evidence" value="ECO:0007669"/>
    <property type="project" value="UniProtKB-KW"/>
</dbReference>
<comment type="caution">
    <text evidence="7">The sequence shown here is derived from an EMBL/GenBank/DDBJ whole genome shotgun (WGS) entry which is preliminary data.</text>
</comment>
<dbReference type="PANTHER" id="PTHR43133:SF46">
    <property type="entry name" value="RNA POLYMERASE SIGMA-70 FACTOR ECF SUBFAMILY"/>
    <property type="match status" value="1"/>
</dbReference>
<dbReference type="GO" id="GO:0003677">
    <property type="term" value="F:DNA binding"/>
    <property type="evidence" value="ECO:0007669"/>
    <property type="project" value="InterPro"/>
</dbReference>
<dbReference type="PANTHER" id="PTHR43133">
    <property type="entry name" value="RNA POLYMERASE ECF-TYPE SIGMA FACTO"/>
    <property type="match status" value="1"/>
</dbReference>
<dbReference type="EMBL" id="JAGTJJ010000070">
    <property type="protein sequence ID" value="MDC3988343.1"/>
    <property type="molecule type" value="Genomic_DNA"/>
</dbReference>
<dbReference type="Gene3D" id="1.10.10.10">
    <property type="entry name" value="Winged helix-like DNA-binding domain superfamily/Winged helix DNA-binding domain"/>
    <property type="match status" value="1"/>
</dbReference>
<dbReference type="Pfam" id="PF08281">
    <property type="entry name" value="Sigma70_r4_2"/>
    <property type="match status" value="1"/>
</dbReference>
<dbReference type="InterPro" id="IPR014284">
    <property type="entry name" value="RNA_pol_sigma-70_dom"/>
</dbReference>
<feature type="domain" description="RNA polymerase sigma-70 region 2" evidence="5">
    <location>
        <begin position="9"/>
        <end position="70"/>
    </location>
</feature>
<evidence type="ECO:0000256" key="2">
    <source>
        <dbReference type="ARBA" id="ARBA00023015"/>
    </source>
</evidence>
<proteinExistence type="inferred from homology"/>
<dbReference type="GO" id="GO:0006352">
    <property type="term" value="P:DNA-templated transcription initiation"/>
    <property type="evidence" value="ECO:0007669"/>
    <property type="project" value="InterPro"/>
</dbReference>
<dbReference type="InterPro" id="IPR039425">
    <property type="entry name" value="RNA_pol_sigma-70-like"/>
</dbReference>
<comment type="similarity">
    <text evidence="1">Belongs to the sigma-70 factor family. ECF subfamily.</text>
</comment>
<feature type="domain" description="RNA polymerase sigma factor 70 region 4 type 2" evidence="6">
    <location>
        <begin position="103"/>
        <end position="154"/>
    </location>
</feature>
<protein>
    <submittedName>
        <fullName evidence="7">Sigma-70 family RNA polymerase sigma factor</fullName>
    </submittedName>
</protein>
<evidence type="ECO:0000313" key="7">
    <source>
        <dbReference type="EMBL" id="MDC3988343.1"/>
    </source>
</evidence>
<evidence type="ECO:0000256" key="4">
    <source>
        <dbReference type="ARBA" id="ARBA00023163"/>
    </source>
</evidence>
<evidence type="ECO:0000313" key="8">
    <source>
        <dbReference type="Proteomes" id="UP001151081"/>
    </source>
</evidence>
<dbReference type="InterPro" id="IPR013249">
    <property type="entry name" value="RNA_pol_sigma70_r4_t2"/>
</dbReference>